<evidence type="ECO:0000256" key="2">
    <source>
        <dbReference type="ARBA" id="ARBA00023015"/>
    </source>
</evidence>
<evidence type="ECO:0000259" key="5">
    <source>
        <dbReference type="PROSITE" id="PS50931"/>
    </source>
</evidence>
<dbReference type="InterPro" id="IPR058163">
    <property type="entry name" value="LysR-type_TF_proteobact-type"/>
</dbReference>
<dbReference type="Pfam" id="PF03466">
    <property type="entry name" value="LysR_substrate"/>
    <property type="match status" value="1"/>
</dbReference>
<reference evidence="6 7" key="1">
    <citation type="journal article" date="2011" name="Int. J. Syst. Evol. Microbiol.">
        <title>Description of Undibacterium oligocarboniphilum sp. nov., isolated from purified water, and Undibacterium pigrum strain CCUG 49012 as the type strain of Undibacterium parvum sp. nov., and emended descriptions of the genus Undibacterium and the species Undibacterium pigrum.</title>
        <authorList>
            <person name="Eder W."/>
            <person name="Wanner G."/>
            <person name="Ludwig W."/>
            <person name="Busse H.J."/>
            <person name="Ziemke-Kageler F."/>
            <person name="Lang E."/>
        </authorList>
    </citation>
    <scope>NUCLEOTIDE SEQUENCE [LARGE SCALE GENOMIC DNA]</scope>
    <source>
        <strain evidence="6 7">DSM 23061</strain>
    </source>
</reference>
<dbReference type="EMBL" id="CP034464">
    <property type="protein sequence ID" value="AZP12616.1"/>
    <property type="molecule type" value="Genomic_DNA"/>
</dbReference>
<evidence type="ECO:0000256" key="1">
    <source>
        <dbReference type="ARBA" id="ARBA00009437"/>
    </source>
</evidence>
<keyword evidence="7" id="KW-1185">Reference proteome</keyword>
<dbReference type="InterPro" id="IPR036388">
    <property type="entry name" value="WH-like_DNA-bd_sf"/>
</dbReference>
<dbReference type="GO" id="GO:0043565">
    <property type="term" value="F:sequence-specific DNA binding"/>
    <property type="evidence" value="ECO:0007669"/>
    <property type="project" value="TreeGrafter"/>
</dbReference>
<dbReference type="KEGG" id="upv:EJN92_11750"/>
<feature type="domain" description="HTH lysR-type" evidence="5">
    <location>
        <begin position="16"/>
        <end position="73"/>
    </location>
</feature>
<organism evidence="6 7">
    <name type="scientific">Undibacterium parvum</name>
    <dbReference type="NCBI Taxonomy" id="401471"/>
    <lineage>
        <taxon>Bacteria</taxon>
        <taxon>Pseudomonadati</taxon>
        <taxon>Pseudomonadota</taxon>
        <taxon>Betaproteobacteria</taxon>
        <taxon>Burkholderiales</taxon>
        <taxon>Oxalobacteraceae</taxon>
        <taxon>Undibacterium</taxon>
    </lineage>
</organism>
<gene>
    <name evidence="6" type="ORF">EJN92_11750</name>
</gene>
<evidence type="ECO:0000313" key="7">
    <source>
        <dbReference type="Proteomes" id="UP000275663"/>
    </source>
</evidence>
<keyword evidence="4" id="KW-0804">Transcription</keyword>
<dbReference type="PANTHER" id="PTHR30537">
    <property type="entry name" value="HTH-TYPE TRANSCRIPTIONAL REGULATOR"/>
    <property type="match status" value="1"/>
</dbReference>
<dbReference type="CDD" id="cd05466">
    <property type="entry name" value="PBP2_LTTR_substrate"/>
    <property type="match status" value="1"/>
</dbReference>
<dbReference type="InterPro" id="IPR036390">
    <property type="entry name" value="WH_DNA-bd_sf"/>
</dbReference>
<name>A0A3Q9BRX5_9BURK</name>
<keyword evidence="3" id="KW-0238">DNA-binding</keyword>
<accession>A0A3Q9BRX5</accession>
<dbReference type="AlphaFoldDB" id="A0A3Q9BRX5"/>
<dbReference type="PROSITE" id="PS50931">
    <property type="entry name" value="HTH_LYSR"/>
    <property type="match status" value="1"/>
</dbReference>
<dbReference type="Gene3D" id="1.10.10.10">
    <property type="entry name" value="Winged helix-like DNA-binding domain superfamily/Winged helix DNA-binding domain"/>
    <property type="match status" value="1"/>
</dbReference>
<dbReference type="RefSeq" id="WP_126127995.1">
    <property type="nucleotide sequence ID" value="NZ_CP034464.1"/>
</dbReference>
<dbReference type="SUPFAM" id="SSF46785">
    <property type="entry name" value="Winged helix' DNA-binding domain"/>
    <property type="match status" value="1"/>
</dbReference>
<dbReference type="GO" id="GO:0006351">
    <property type="term" value="P:DNA-templated transcription"/>
    <property type="evidence" value="ECO:0007669"/>
    <property type="project" value="TreeGrafter"/>
</dbReference>
<dbReference type="GO" id="GO:0003700">
    <property type="term" value="F:DNA-binding transcription factor activity"/>
    <property type="evidence" value="ECO:0007669"/>
    <property type="project" value="InterPro"/>
</dbReference>
<comment type="similarity">
    <text evidence="1">Belongs to the LysR transcriptional regulatory family.</text>
</comment>
<evidence type="ECO:0000313" key="6">
    <source>
        <dbReference type="EMBL" id="AZP12616.1"/>
    </source>
</evidence>
<dbReference type="Proteomes" id="UP000275663">
    <property type="component" value="Chromosome"/>
</dbReference>
<sequence>MSVKISDDKIPYASRIDWDDLRYVLALARSGSLSAAARSLRVTHTTVLRRLDVIEERLQVRLFERLRSGYQATAAGETLRLSAEQCEPLVAQAERHIMGGDTRLTGNLRVSTAHVLALHLLPSALALFHAEHAKIVVEVRASRERVDLARREADIALRMTREVPDTLVGRQLGQIRVRVYGWHQDPRILALRGHALPDMAGLLSDFPWIGFDGQDRIYDRWIDAHVALSAIVARADHFPSALALLRAGLGLTILPEFVALDTPGLVALSAPIEALQTPLWILTHADLRNTARVRAFMQTVGNGLEKTLAAIL</sequence>
<dbReference type="Gene3D" id="3.40.190.290">
    <property type="match status" value="1"/>
</dbReference>
<proteinExistence type="inferred from homology"/>
<dbReference type="OrthoDB" id="570111at2"/>
<dbReference type="Pfam" id="PF00126">
    <property type="entry name" value="HTH_1"/>
    <property type="match status" value="1"/>
</dbReference>
<evidence type="ECO:0000256" key="3">
    <source>
        <dbReference type="ARBA" id="ARBA00023125"/>
    </source>
</evidence>
<evidence type="ECO:0000256" key="4">
    <source>
        <dbReference type="ARBA" id="ARBA00023163"/>
    </source>
</evidence>
<dbReference type="SUPFAM" id="SSF53850">
    <property type="entry name" value="Periplasmic binding protein-like II"/>
    <property type="match status" value="1"/>
</dbReference>
<dbReference type="InterPro" id="IPR000847">
    <property type="entry name" value="LysR_HTH_N"/>
</dbReference>
<keyword evidence="2" id="KW-0805">Transcription regulation</keyword>
<dbReference type="PANTHER" id="PTHR30537:SF3">
    <property type="entry name" value="TRANSCRIPTIONAL REGULATORY PROTEIN"/>
    <property type="match status" value="1"/>
</dbReference>
<dbReference type="InterPro" id="IPR005119">
    <property type="entry name" value="LysR_subst-bd"/>
</dbReference>
<protein>
    <submittedName>
        <fullName evidence="6">LysR family transcriptional regulator</fullName>
    </submittedName>
</protein>